<protein>
    <recommendedName>
        <fullName evidence="4">Phospholipase B-like</fullName>
    </recommendedName>
</protein>
<proteinExistence type="predicted"/>
<name>A0ABN9TXC6_9DINO</name>
<dbReference type="Proteomes" id="UP001189429">
    <property type="component" value="Unassembled WGS sequence"/>
</dbReference>
<evidence type="ECO:0008006" key="4">
    <source>
        <dbReference type="Google" id="ProtNLM"/>
    </source>
</evidence>
<sequence length="276" mass="28669">MVASPSARWARGVRRRCSGAALAAAAAAALLAGAPALFAGRPTAGTRAPSEALREARPGAAPVQPRRAPELARLARGDGGGADVPVQEQGQASRASRMSSRLMDEITGSTPGLARSSAEDPKAPEGAGGVRLFAAPGPRERVDFALWLRARPDVRAAALLPGRHLPDVPLTVADAGADLRAARAGGGRPRARHPGAPALSEGVLPVGCGCPRLPRWLSHNREQRLWGLDHKTSMDLLCGNVTLPHRRTIETQETQGTLAASRVFPGMASACAAFRS</sequence>
<feature type="region of interest" description="Disordered" evidence="1">
    <location>
        <begin position="41"/>
        <end position="132"/>
    </location>
</feature>
<feature type="compositionally biased region" description="Low complexity" evidence="1">
    <location>
        <begin position="92"/>
        <end position="101"/>
    </location>
</feature>
<dbReference type="EMBL" id="CAUYUJ010015174">
    <property type="protein sequence ID" value="CAK0850779.1"/>
    <property type="molecule type" value="Genomic_DNA"/>
</dbReference>
<evidence type="ECO:0000256" key="1">
    <source>
        <dbReference type="SAM" id="MobiDB-lite"/>
    </source>
</evidence>
<comment type="caution">
    <text evidence="2">The sequence shown here is derived from an EMBL/GenBank/DDBJ whole genome shotgun (WGS) entry which is preliminary data.</text>
</comment>
<gene>
    <name evidence="2" type="ORF">PCOR1329_LOCUS43082</name>
</gene>
<evidence type="ECO:0000313" key="2">
    <source>
        <dbReference type="EMBL" id="CAK0850779.1"/>
    </source>
</evidence>
<keyword evidence="3" id="KW-1185">Reference proteome</keyword>
<organism evidence="2 3">
    <name type="scientific">Prorocentrum cordatum</name>
    <dbReference type="NCBI Taxonomy" id="2364126"/>
    <lineage>
        <taxon>Eukaryota</taxon>
        <taxon>Sar</taxon>
        <taxon>Alveolata</taxon>
        <taxon>Dinophyceae</taxon>
        <taxon>Prorocentrales</taxon>
        <taxon>Prorocentraceae</taxon>
        <taxon>Prorocentrum</taxon>
    </lineage>
</organism>
<accession>A0ABN9TXC6</accession>
<evidence type="ECO:0000313" key="3">
    <source>
        <dbReference type="Proteomes" id="UP001189429"/>
    </source>
</evidence>
<feature type="compositionally biased region" description="Basic and acidic residues" evidence="1">
    <location>
        <begin position="67"/>
        <end position="76"/>
    </location>
</feature>
<reference evidence="2" key="1">
    <citation type="submission" date="2023-10" db="EMBL/GenBank/DDBJ databases">
        <authorList>
            <person name="Chen Y."/>
            <person name="Shah S."/>
            <person name="Dougan E. K."/>
            <person name="Thang M."/>
            <person name="Chan C."/>
        </authorList>
    </citation>
    <scope>NUCLEOTIDE SEQUENCE [LARGE SCALE GENOMIC DNA]</scope>
</reference>